<organism evidence="1 2">
    <name type="scientific">Streptomyces venezuelae</name>
    <dbReference type="NCBI Taxonomy" id="54571"/>
    <lineage>
        <taxon>Bacteria</taxon>
        <taxon>Bacillati</taxon>
        <taxon>Actinomycetota</taxon>
        <taxon>Actinomycetes</taxon>
        <taxon>Kitasatosporales</taxon>
        <taxon>Streptomycetaceae</taxon>
        <taxon>Streptomyces</taxon>
    </lineage>
</organism>
<dbReference type="EMBL" id="CP029192">
    <property type="protein sequence ID" value="QES38594.1"/>
    <property type="molecule type" value="Genomic_DNA"/>
</dbReference>
<sequence length="79" mass="8625">MAVQPRADDFLSGQPDDQFHLGMRRRHHVALTAFAPLPTGAGDCRWKGGQRCWQNGELVLGYIGCHLAGQRAQAVPIDG</sequence>
<evidence type="ECO:0000313" key="1">
    <source>
        <dbReference type="EMBL" id="QES38594.1"/>
    </source>
</evidence>
<name>A0A5P2C7C4_STRVZ</name>
<dbReference type="Proteomes" id="UP000322927">
    <property type="component" value="Chromosome"/>
</dbReference>
<dbReference type="AlphaFoldDB" id="A0A5P2C7C4"/>
<protein>
    <submittedName>
        <fullName evidence="1">Uncharacterized protein</fullName>
    </submittedName>
</protein>
<proteinExistence type="predicted"/>
<reference evidence="1 2" key="1">
    <citation type="submission" date="2018-05" db="EMBL/GenBank/DDBJ databases">
        <title>Streptomyces venezuelae.</title>
        <authorList>
            <person name="Kim W."/>
            <person name="Lee N."/>
            <person name="Cho B.-K."/>
        </authorList>
    </citation>
    <scope>NUCLEOTIDE SEQUENCE [LARGE SCALE GENOMIC DNA]</scope>
    <source>
        <strain evidence="1 2">ATCC 14584</strain>
    </source>
</reference>
<gene>
    <name evidence="1" type="ORF">DEJ48_38940</name>
</gene>
<evidence type="ECO:0000313" key="2">
    <source>
        <dbReference type="Proteomes" id="UP000322927"/>
    </source>
</evidence>
<accession>A0A5P2C7C4</accession>